<proteinExistence type="predicted"/>
<dbReference type="EMBL" id="MT631644">
    <property type="protein sequence ID" value="QNO56075.1"/>
    <property type="molecule type" value="Genomic_DNA"/>
</dbReference>
<organism evidence="2">
    <name type="scientific">Candidatus Methanophaga sp. ANME-1 ERB7</name>
    <dbReference type="NCBI Taxonomy" id="2759913"/>
    <lineage>
        <taxon>Archaea</taxon>
        <taxon>Methanobacteriati</taxon>
        <taxon>Methanobacteriota</taxon>
        <taxon>Stenosarchaea group</taxon>
        <taxon>Methanomicrobia</taxon>
        <taxon>Candidatus Methanophagales</taxon>
        <taxon>Candidatus Methanophagaceae</taxon>
        <taxon>Candidatus Methanophaga</taxon>
    </lineage>
</organism>
<accession>A0A7G9Z741</accession>
<evidence type="ECO:0000256" key="1">
    <source>
        <dbReference type="SAM" id="Coils"/>
    </source>
</evidence>
<feature type="coiled-coil region" evidence="1">
    <location>
        <begin position="128"/>
        <end position="158"/>
    </location>
</feature>
<keyword evidence="1" id="KW-0175">Coiled coil</keyword>
<dbReference type="AlphaFoldDB" id="A0A7G9Z741"/>
<protein>
    <submittedName>
        <fullName evidence="2">Uncharacterized protein</fullName>
    </submittedName>
</protein>
<name>A0A7G9Z741_9EURY</name>
<gene>
    <name evidence="2" type="ORF">GIJIEOGM_00016</name>
</gene>
<evidence type="ECO:0000313" key="2">
    <source>
        <dbReference type="EMBL" id="QNO56075.1"/>
    </source>
</evidence>
<sequence length="177" mass="20665">MSELKSIEVNLNIPLFGGIKGTWEPNDKEREAAWELYVELVTRISVVELKSGEGILREALNSLYSLFGITKEILRKYGPDVAKPSKENEYSFGKLSIILLNYQLRPLLSKWHPLLQEYEAKKDKDISIKEHEDKWERISELREELDKTRKILMDYSKHLAKVANVEPLYKENEENNS</sequence>
<reference evidence="2" key="1">
    <citation type="submission" date="2020-06" db="EMBL/GenBank/DDBJ databases">
        <title>Unique genomic features of the anaerobic methanotrophic archaea.</title>
        <authorList>
            <person name="Chadwick G.L."/>
            <person name="Skennerton C.T."/>
            <person name="Laso-Perez R."/>
            <person name="Leu A.O."/>
            <person name="Speth D.R."/>
            <person name="Yu H."/>
            <person name="Morgan-Lang C."/>
            <person name="Hatzenpichler R."/>
            <person name="Goudeau D."/>
            <person name="Malmstrom R."/>
            <person name="Brazelton W.J."/>
            <person name="Woyke T."/>
            <person name="Hallam S.J."/>
            <person name="Tyson G.W."/>
            <person name="Wegener G."/>
            <person name="Boetius A."/>
            <person name="Orphan V."/>
        </authorList>
    </citation>
    <scope>NUCLEOTIDE SEQUENCE</scope>
</reference>